<keyword evidence="1 6" id="KW-0963">Cytoplasm</keyword>
<dbReference type="Gene3D" id="2.70.180.20">
    <property type="match status" value="1"/>
</dbReference>
<dbReference type="HAMAP" id="MF_00722">
    <property type="entry name" value="NucS"/>
    <property type="match status" value="1"/>
</dbReference>
<evidence type="ECO:0000259" key="7">
    <source>
        <dbReference type="Pfam" id="PF01939"/>
    </source>
</evidence>
<evidence type="ECO:0000256" key="6">
    <source>
        <dbReference type="HAMAP-Rule" id="MF_00722"/>
    </source>
</evidence>
<proteinExistence type="inferred from homology"/>
<comment type="subcellular location">
    <subcellularLocation>
        <location evidence="6">Cytoplasm</location>
    </subcellularLocation>
</comment>
<accession>A0ABQ2F4B7</accession>
<feature type="domain" description="Endonuclease NucS N-terminal PH-like" evidence="8">
    <location>
        <begin position="39"/>
        <end position="143"/>
    </location>
</feature>
<feature type="domain" description="Endonuclease NucS C-terminal" evidence="7">
    <location>
        <begin position="150"/>
        <end position="270"/>
    </location>
</feature>
<gene>
    <name evidence="6 9" type="primary">nucS</name>
    <name evidence="9" type="ORF">GCM10011509_04990</name>
</gene>
<dbReference type="InterPro" id="IPR048301">
    <property type="entry name" value="NucS_C"/>
</dbReference>
<keyword evidence="5 6" id="KW-0238">DNA-binding</keyword>
<name>A0ABQ2F4B7_9MICO</name>
<dbReference type="EC" id="3.1.-.-" evidence="6"/>
<sequence length="270" mass="29831">MLISRMLPILPDAHPRYAVGPGPLGTARGWPRGRVRVARVRVVIARCSVDYQGALEAHLPLATRLLMVKADGSVLVHSDGGSYKPLNWMAPPCSMAEVEPDELEREEGVEAVWLVQHGKRDDLLRIRLHEVLSDSSHELGIDPGLVKDGVEAQLQALLAEHIGTLGQGWTLLRREYMTAIGPVDILCRDQDGATVAVEIKRRGDIDGVEQLTRYLELLNRDPHLAPVQGVFAAQVIKPQARVLATDRGIRCVTLDYEALRGRDDAESRLF</sequence>
<evidence type="ECO:0000256" key="2">
    <source>
        <dbReference type="ARBA" id="ARBA00022722"/>
    </source>
</evidence>
<keyword evidence="4 6" id="KW-0378">Hydrolase</keyword>
<dbReference type="Pfam" id="PF21003">
    <property type="entry name" value="NucS_N"/>
    <property type="match status" value="1"/>
</dbReference>
<evidence type="ECO:0000256" key="1">
    <source>
        <dbReference type="ARBA" id="ARBA00022490"/>
    </source>
</evidence>
<dbReference type="EMBL" id="BMLB01000001">
    <property type="protein sequence ID" value="GGK59726.1"/>
    <property type="molecule type" value="Genomic_DNA"/>
</dbReference>
<dbReference type="InterPro" id="IPR048302">
    <property type="entry name" value="NucS_N"/>
</dbReference>
<dbReference type="InterPro" id="IPR049173">
    <property type="entry name" value="NucS_N_sf"/>
</dbReference>
<dbReference type="PANTHER" id="PTHR38814">
    <property type="entry name" value="ENDONUCLEASE NUCS"/>
    <property type="match status" value="1"/>
</dbReference>
<evidence type="ECO:0000256" key="4">
    <source>
        <dbReference type="ARBA" id="ARBA00022801"/>
    </source>
</evidence>
<evidence type="ECO:0000313" key="10">
    <source>
        <dbReference type="Proteomes" id="UP000662111"/>
    </source>
</evidence>
<keyword evidence="3 6" id="KW-0255">Endonuclease</keyword>
<dbReference type="PANTHER" id="PTHR38814:SF1">
    <property type="entry name" value="ENDONUCLEASE NUCS"/>
    <property type="match status" value="1"/>
</dbReference>
<reference evidence="10" key="1">
    <citation type="journal article" date="2019" name="Int. J. Syst. Evol. Microbiol.">
        <title>The Global Catalogue of Microorganisms (GCM) 10K type strain sequencing project: providing services to taxonomists for standard genome sequencing and annotation.</title>
        <authorList>
            <consortium name="The Broad Institute Genomics Platform"/>
            <consortium name="The Broad Institute Genome Sequencing Center for Infectious Disease"/>
            <person name="Wu L."/>
            <person name="Ma J."/>
        </authorList>
    </citation>
    <scope>NUCLEOTIDE SEQUENCE [LARGE SCALE GENOMIC DNA]</scope>
    <source>
        <strain evidence="10">CGMCC 1.5362</strain>
    </source>
</reference>
<dbReference type="InterPro" id="IPR011856">
    <property type="entry name" value="tRNA_endonuc-like_dom_sf"/>
</dbReference>
<dbReference type="InterPro" id="IPR002793">
    <property type="entry name" value="Endonuclease_NucS"/>
</dbReference>
<organism evidence="9 10">
    <name type="scientific">Ornithinimicrobium pekingense</name>
    <dbReference type="NCBI Taxonomy" id="384677"/>
    <lineage>
        <taxon>Bacteria</taxon>
        <taxon>Bacillati</taxon>
        <taxon>Actinomycetota</taxon>
        <taxon>Actinomycetes</taxon>
        <taxon>Micrococcales</taxon>
        <taxon>Ornithinimicrobiaceae</taxon>
        <taxon>Ornithinimicrobium</taxon>
    </lineage>
</organism>
<dbReference type="Gene3D" id="3.40.1350.10">
    <property type="match status" value="1"/>
</dbReference>
<comment type="caution">
    <text evidence="9">The sequence shown here is derived from an EMBL/GenBank/DDBJ whole genome shotgun (WGS) entry which is preliminary data.</text>
</comment>
<evidence type="ECO:0000313" key="9">
    <source>
        <dbReference type="EMBL" id="GGK59726.1"/>
    </source>
</evidence>
<dbReference type="CDD" id="cd22341">
    <property type="entry name" value="NucS-like"/>
    <property type="match status" value="1"/>
</dbReference>
<comment type="function">
    <text evidence="6">Cleaves both 3' and 5' ssDNA extremities of branched DNA structures.</text>
</comment>
<evidence type="ECO:0000259" key="8">
    <source>
        <dbReference type="Pfam" id="PF21003"/>
    </source>
</evidence>
<evidence type="ECO:0000256" key="3">
    <source>
        <dbReference type="ARBA" id="ARBA00022759"/>
    </source>
</evidence>
<dbReference type="NCBIfam" id="NF002876">
    <property type="entry name" value="PRK03298.1"/>
    <property type="match status" value="1"/>
</dbReference>
<dbReference type="Proteomes" id="UP000662111">
    <property type="component" value="Unassembled WGS sequence"/>
</dbReference>
<keyword evidence="10" id="KW-1185">Reference proteome</keyword>
<protein>
    <recommendedName>
        <fullName evidence="6">Endonuclease NucS</fullName>
        <ecNumber evidence="6">3.1.-.-</ecNumber>
    </recommendedName>
</protein>
<evidence type="ECO:0000256" key="5">
    <source>
        <dbReference type="ARBA" id="ARBA00023125"/>
    </source>
</evidence>
<comment type="similarity">
    <text evidence="6">Belongs to the NucS endonuclease family.</text>
</comment>
<dbReference type="Pfam" id="PF01939">
    <property type="entry name" value="NucS_C"/>
    <property type="match status" value="1"/>
</dbReference>
<keyword evidence="2 6" id="KW-0540">Nuclease</keyword>
<dbReference type="GO" id="GO:0004519">
    <property type="term" value="F:endonuclease activity"/>
    <property type="evidence" value="ECO:0007669"/>
    <property type="project" value="UniProtKB-KW"/>
</dbReference>